<feature type="repeat" description="WD" evidence="5">
    <location>
        <begin position="653"/>
        <end position="694"/>
    </location>
</feature>
<dbReference type="GO" id="GO:0005829">
    <property type="term" value="C:cytosol"/>
    <property type="evidence" value="ECO:0007669"/>
    <property type="project" value="UniProtKB-ARBA"/>
</dbReference>
<dbReference type="AlphaFoldDB" id="A0A9E8ZJD8"/>
<feature type="repeat" description="WD" evidence="5">
    <location>
        <begin position="1048"/>
        <end position="1089"/>
    </location>
</feature>
<dbReference type="CDD" id="cd00200">
    <property type="entry name" value="WD40"/>
    <property type="match status" value="2"/>
</dbReference>
<dbReference type="Proteomes" id="UP001163152">
    <property type="component" value="Chromosome"/>
</dbReference>
<dbReference type="InterPro" id="IPR020472">
    <property type="entry name" value="WD40_PAC1"/>
</dbReference>
<organism evidence="8 9">
    <name type="scientific">Thermocoleostomius sinensis A174</name>
    <dbReference type="NCBI Taxonomy" id="2016057"/>
    <lineage>
        <taxon>Bacteria</taxon>
        <taxon>Bacillati</taxon>
        <taxon>Cyanobacteriota</taxon>
        <taxon>Cyanophyceae</taxon>
        <taxon>Oculatellales</taxon>
        <taxon>Oculatellaceae</taxon>
        <taxon>Thermocoleostomius</taxon>
    </lineage>
</organism>
<keyword evidence="2" id="KW-0677">Repeat</keyword>
<dbReference type="SUPFAM" id="SSF52540">
    <property type="entry name" value="P-loop containing nucleoside triphosphate hydrolases"/>
    <property type="match status" value="1"/>
</dbReference>
<evidence type="ECO:0000259" key="6">
    <source>
        <dbReference type="Pfam" id="PF00931"/>
    </source>
</evidence>
<dbReference type="InterPro" id="IPR016032">
    <property type="entry name" value="Sig_transdc_resp-reg_C-effctor"/>
</dbReference>
<feature type="repeat" description="WD" evidence="5">
    <location>
        <begin position="1131"/>
        <end position="1172"/>
    </location>
</feature>
<dbReference type="PROSITE" id="PS50294">
    <property type="entry name" value="WD_REPEATS_REGION"/>
    <property type="match status" value="13"/>
</dbReference>
<comment type="function">
    <text evidence="4">The coatomer is a cytosolic protein complex that binds to dilysine motifs and reversibly associates with Golgi non-clathrin-coated vesicles, which further mediate biosynthetic protein transport from the ER, via the Golgi up to the trans Golgi network. Coatomer complex is required for budding from Golgi membranes, and is essential for the retrograde Golgi-to-ER transport of dilysine-tagged proteins.</text>
</comment>
<dbReference type="Pfam" id="PF00400">
    <property type="entry name" value="WD40"/>
    <property type="match status" value="10"/>
</dbReference>
<dbReference type="Gene3D" id="3.40.50.300">
    <property type="entry name" value="P-loop containing nucleotide triphosphate hydrolases"/>
    <property type="match status" value="1"/>
</dbReference>
<dbReference type="GO" id="GO:0000209">
    <property type="term" value="P:protein polyubiquitination"/>
    <property type="evidence" value="ECO:0007669"/>
    <property type="project" value="TreeGrafter"/>
</dbReference>
<dbReference type="SUPFAM" id="SSF50978">
    <property type="entry name" value="WD40 repeat-like"/>
    <property type="match status" value="2"/>
</dbReference>
<evidence type="ECO:0000256" key="1">
    <source>
        <dbReference type="ARBA" id="ARBA00022574"/>
    </source>
</evidence>
<feature type="repeat" description="WD" evidence="5">
    <location>
        <begin position="962"/>
        <end position="1003"/>
    </location>
</feature>
<dbReference type="RefSeq" id="WP_268612622.1">
    <property type="nucleotide sequence ID" value="NZ_CP113797.1"/>
</dbReference>
<dbReference type="InterPro" id="IPR036322">
    <property type="entry name" value="WD40_repeat_dom_sf"/>
</dbReference>
<evidence type="ECO:0000256" key="5">
    <source>
        <dbReference type="PROSITE-ProRule" id="PRU00221"/>
    </source>
</evidence>
<feature type="domain" description="NB-ARC" evidence="6">
    <location>
        <begin position="126"/>
        <end position="228"/>
    </location>
</feature>
<dbReference type="PRINTS" id="PR00320">
    <property type="entry name" value="GPROTEINBRPT"/>
</dbReference>
<dbReference type="GO" id="GO:0006355">
    <property type="term" value="P:regulation of DNA-templated transcription"/>
    <property type="evidence" value="ECO:0007669"/>
    <property type="project" value="InterPro"/>
</dbReference>
<dbReference type="PRINTS" id="PR00364">
    <property type="entry name" value="DISEASERSIST"/>
</dbReference>
<dbReference type="InterPro" id="IPR051983">
    <property type="entry name" value="WSB_SOCS-box_domain"/>
</dbReference>
<feature type="repeat" description="WD" evidence="5">
    <location>
        <begin position="695"/>
        <end position="736"/>
    </location>
</feature>
<feature type="repeat" description="WD" evidence="5">
    <location>
        <begin position="779"/>
        <end position="820"/>
    </location>
</feature>
<dbReference type="PANTHER" id="PTHR15622">
    <property type="entry name" value="WD40 REPEAT PROTEIN"/>
    <property type="match status" value="1"/>
</dbReference>
<dbReference type="PANTHER" id="PTHR15622:SF2">
    <property type="entry name" value="U4_U6 SMALL NUCLEAR RIBONUCLEOPROTEIN PRP4"/>
    <property type="match status" value="1"/>
</dbReference>
<reference evidence="8" key="1">
    <citation type="submission" date="2022-12" db="EMBL/GenBank/DDBJ databases">
        <title>Polyphasic identification of a Novel Hot-Spring Cyanobacterium Ocullathermofonsia sinensis gen nov. sp. nov. and Genomic Insights on its Adaptations to the Thermal Habitat.</title>
        <authorList>
            <person name="Daroch M."/>
            <person name="Tang J."/>
            <person name="Jiang Y."/>
        </authorList>
    </citation>
    <scope>NUCLEOTIDE SEQUENCE</scope>
    <source>
        <strain evidence="8">PKUAC-SCTA174</strain>
    </source>
</reference>
<sequence>MIPQDALKTLARSYGVSDTELEVLSLAIEGRSLDAIAKQLQIRPDATRKRLGEVYRKFEITGSGPGKLAKLQTKLQKILASHSTQIGVNELSATSDLDQFQPLPRPKYRDWGEAIDDLRGFYGRESDLAQLHHAIVTERCQLVAILGIGGIGKTALSLKLAKDVEDEFDYVIWRSLKNAIPIQDLLADLIRFLSQNHSIDLPITLQGRITLLSNYLRQYRCLIVLDNVETILQSEALVGQYREGYEGYGELFERIGRGRLGETPSQSCLLLTSREKPIELSGLAEIDLPVQLHHLEGLNESDAKKILEIKGFTGTEAGLDQLIEIYRGNPLALKIVSTTIQELFGGNIREFLSQSTTVFGEIRSLLAEQFDRLSELEKNIMYWLAIDRDWVTLPDLRGDMVPLPSPPALLEALESLGRRSLIEKNTVGFQQQPVVVEYVTEQFVECICHEICTGEISLFNSHALIKAKAQDYIRHTQIRFILEPIVNQLLSQIGTVERVEYHLRKILMALQDSPMLKPGYAGGNILNLLVQMEVDLEGYDFSDLTVWQAYLQNVDLHRVNFTHADLSKSVFAETLSSILAVCFSPVGDWMAIGEASGKVRLYNSEGELFICEGHMGWVRSVSFSADGELLASAGDDRIIRLWNVRTGQCLKTLSGHTDLIRSVCFAPQSLLLASGGDDRTVKLWNVETGQCVTTLTGHEGRVLSVAFSPDEQQLASGNSDRTIRLWDVQTGKNSAIFRGHSAKIWTVAFSPDGLHLVSGGADKTVRLWDRQTGDCRWVVRDHIKAVLSVCFSPDGSVVASSSDDQTVKLWRAKTGQAIATLEGHTCRVWSLSYSPDGQIVASGSDDQTIKLWDVNSRECRQTLQGHTRGIRAVGFSPDGQTLASGGEDQLIRLWDLSDARLTAIRNQYSYPVQKVLRGHLSRIWSLSFSPDGQLLASGSDDRTIKLWQCPTGFCSRTLFEISQEHADWIRAVTFSPNGEILASGTDDTTISLWNVATGELLRRLQGHEQSSWVWSVAFSPDGAMLASSSSDCTIRLWQVNTAECLSILRGHSDTVFSVAFSPDGKTLASGSRDHSIKLWDVETVRCLQTLQEHTSWVRSVAFSPDGTWLASGSNDQTVKLWNLKTGGCRTLTGHTDRVRSIAFSPDGRWLASGSGDASIRLWEVETEQCHTVLKVRSPYEGMNITGAKGLTTSHRATLIALGAIDQGL</sequence>
<dbReference type="SMART" id="SM00320">
    <property type="entry name" value="WD40"/>
    <property type="match status" value="14"/>
</dbReference>
<dbReference type="EMBL" id="CP113797">
    <property type="protein sequence ID" value="WAL62333.1"/>
    <property type="molecule type" value="Genomic_DNA"/>
</dbReference>
<dbReference type="PROSITE" id="PS50082">
    <property type="entry name" value="WD_REPEATS_2"/>
    <property type="match status" value="13"/>
</dbReference>
<evidence type="ECO:0000313" key="8">
    <source>
        <dbReference type="EMBL" id="WAL62333.1"/>
    </source>
</evidence>
<feature type="repeat" description="WD" evidence="5">
    <location>
        <begin position="1006"/>
        <end position="1047"/>
    </location>
</feature>
<dbReference type="KEGG" id="tsin:OXH18_10190"/>
<feature type="repeat" description="WD" evidence="5">
    <location>
        <begin position="821"/>
        <end position="862"/>
    </location>
</feature>
<dbReference type="Gene3D" id="1.10.10.10">
    <property type="entry name" value="Winged helix-like DNA-binding domain superfamily/Winged helix DNA-binding domain"/>
    <property type="match status" value="1"/>
</dbReference>
<dbReference type="InterPro" id="IPR055442">
    <property type="entry name" value="Beta-prop_EML-like_2nd"/>
</dbReference>
<dbReference type="Pfam" id="PF23414">
    <property type="entry name" value="Beta-prop_EML_2"/>
    <property type="match status" value="1"/>
</dbReference>
<dbReference type="InterPro" id="IPR002182">
    <property type="entry name" value="NB-ARC"/>
</dbReference>
<keyword evidence="3" id="KW-0833">Ubl conjugation pathway</keyword>
<dbReference type="InterPro" id="IPR019775">
    <property type="entry name" value="WD40_repeat_CS"/>
</dbReference>
<feature type="repeat" description="WD" evidence="5">
    <location>
        <begin position="737"/>
        <end position="778"/>
    </location>
</feature>
<dbReference type="Pfam" id="PF00931">
    <property type="entry name" value="NB-ARC"/>
    <property type="match status" value="1"/>
</dbReference>
<dbReference type="InterPro" id="IPR036388">
    <property type="entry name" value="WH-like_DNA-bd_sf"/>
</dbReference>
<name>A0A9E8ZJD8_9CYAN</name>
<protein>
    <submittedName>
        <fullName evidence="8">NB-ARC domain-containing protein</fullName>
    </submittedName>
</protein>
<keyword evidence="9" id="KW-1185">Reference proteome</keyword>
<feature type="repeat" description="WD" evidence="5">
    <location>
        <begin position="863"/>
        <end position="904"/>
    </location>
</feature>
<evidence type="ECO:0000313" key="9">
    <source>
        <dbReference type="Proteomes" id="UP001163152"/>
    </source>
</evidence>
<dbReference type="SUPFAM" id="SSF141571">
    <property type="entry name" value="Pentapeptide repeat-like"/>
    <property type="match status" value="1"/>
</dbReference>
<dbReference type="InterPro" id="IPR001680">
    <property type="entry name" value="WD40_rpt"/>
</dbReference>
<dbReference type="FunFam" id="2.130.10.10:FF:000016">
    <property type="entry name" value="Coatomer alpha subunit, putative"/>
    <property type="match status" value="1"/>
</dbReference>
<dbReference type="SUPFAM" id="SSF46894">
    <property type="entry name" value="C-terminal effector domain of the bipartite response regulators"/>
    <property type="match status" value="1"/>
</dbReference>
<dbReference type="PROSITE" id="PS00678">
    <property type="entry name" value="WD_REPEATS_1"/>
    <property type="match status" value="9"/>
</dbReference>
<dbReference type="Gene3D" id="2.130.10.10">
    <property type="entry name" value="YVTN repeat-like/Quinoprotein amine dehydrogenase"/>
    <property type="match status" value="7"/>
</dbReference>
<dbReference type="InterPro" id="IPR027417">
    <property type="entry name" value="P-loop_NTPase"/>
</dbReference>
<keyword evidence="1 5" id="KW-0853">WD repeat</keyword>
<proteinExistence type="predicted"/>
<feature type="domain" description="EML-like second beta-propeller" evidence="7">
    <location>
        <begin position="1013"/>
        <end position="1168"/>
    </location>
</feature>
<feature type="repeat" description="WD" evidence="5">
    <location>
        <begin position="1090"/>
        <end position="1131"/>
    </location>
</feature>
<dbReference type="GO" id="GO:0043531">
    <property type="term" value="F:ADP binding"/>
    <property type="evidence" value="ECO:0007669"/>
    <property type="project" value="InterPro"/>
</dbReference>
<feature type="repeat" description="WD" evidence="5">
    <location>
        <begin position="611"/>
        <end position="652"/>
    </location>
</feature>
<evidence type="ECO:0000256" key="3">
    <source>
        <dbReference type="ARBA" id="ARBA00022786"/>
    </source>
</evidence>
<accession>A0A9E8ZJD8</accession>
<dbReference type="InterPro" id="IPR015943">
    <property type="entry name" value="WD40/YVTN_repeat-like_dom_sf"/>
</dbReference>
<feature type="repeat" description="WD" evidence="5">
    <location>
        <begin position="916"/>
        <end position="948"/>
    </location>
</feature>
<evidence type="ECO:0000256" key="2">
    <source>
        <dbReference type="ARBA" id="ARBA00022737"/>
    </source>
</evidence>
<evidence type="ECO:0000256" key="4">
    <source>
        <dbReference type="ARBA" id="ARBA00025536"/>
    </source>
</evidence>
<dbReference type="GO" id="GO:0003677">
    <property type="term" value="F:DNA binding"/>
    <property type="evidence" value="ECO:0007669"/>
    <property type="project" value="InterPro"/>
</dbReference>
<gene>
    <name evidence="8" type="ORF">OXH18_10190</name>
</gene>
<evidence type="ECO:0000259" key="7">
    <source>
        <dbReference type="Pfam" id="PF23414"/>
    </source>
</evidence>